<dbReference type="RefSeq" id="WP_345373642.1">
    <property type="nucleotide sequence ID" value="NZ_BAABJX010000052.1"/>
</dbReference>
<evidence type="ECO:0000259" key="3">
    <source>
        <dbReference type="PROSITE" id="PS50110"/>
    </source>
</evidence>
<evidence type="ECO:0000313" key="4">
    <source>
        <dbReference type="EMBL" id="GAA4844953.1"/>
    </source>
</evidence>
<dbReference type="EMBL" id="BAABJX010000052">
    <property type="protein sequence ID" value="GAA4844953.1"/>
    <property type="molecule type" value="Genomic_DNA"/>
</dbReference>
<keyword evidence="5" id="KW-1185">Reference proteome</keyword>
<proteinExistence type="predicted"/>
<dbReference type="InterPro" id="IPR001789">
    <property type="entry name" value="Sig_transdc_resp-reg_receiver"/>
</dbReference>
<dbReference type="PROSITE" id="PS50110">
    <property type="entry name" value="RESPONSE_REGULATORY"/>
    <property type="match status" value="1"/>
</dbReference>
<dbReference type="InterPro" id="IPR050956">
    <property type="entry name" value="2C_system_His_kinase"/>
</dbReference>
<dbReference type="Pfam" id="PF00072">
    <property type="entry name" value="Response_reg"/>
    <property type="match status" value="1"/>
</dbReference>
<feature type="modified residue" description="4-aspartylphosphate" evidence="2">
    <location>
        <position position="52"/>
    </location>
</feature>
<dbReference type="Gene3D" id="3.40.50.2300">
    <property type="match status" value="1"/>
</dbReference>
<accession>A0ABP9DIH3</accession>
<keyword evidence="1 2" id="KW-0597">Phosphoprotein</keyword>
<comment type="caution">
    <text evidence="4">The sequence shown here is derived from an EMBL/GenBank/DDBJ whole genome shotgun (WGS) entry which is preliminary data.</text>
</comment>
<dbReference type="SUPFAM" id="SSF52172">
    <property type="entry name" value="CheY-like"/>
    <property type="match status" value="1"/>
</dbReference>
<name>A0ABP9DIH3_9BACT</name>
<dbReference type="PANTHER" id="PTHR43719:SF28">
    <property type="entry name" value="PEROXIDE STRESS-ACTIVATED HISTIDINE KINASE MAK1-RELATED"/>
    <property type="match status" value="1"/>
</dbReference>
<sequence length="128" mass="14310">MNSVLLAEAKSIDAAYMDLMLKRSGWLVDLIRDEASLEEKLHSNPYKVVILDDDTLGEDLTEAVKAIRQFEQANNQTITIIGTTSYSLRGQKKKLLGCGIDHCLSKPIYKNDLNSILETVVEELVTVQ</sequence>
<evidence type="ECO:0000256" key="1">
    <source>
        <dbReference type="ARBA" id="ARBA00022553"/>
    </source>
</evidence>
<dbReference type="InterPro" id="IPR011006">
    <property type="entry name" value="CheY-like_superfamily"/>
</dbReference>
<dbReference type="PANTHER" id="PTHR43719">
    <property type="entry name" value="TWO-COMPONENT HISTIDINE KINASE"/>
    <property type="match status" value="1"/>
</dbReference>
<organism evidence="4 5">
    <name type="scientific">Algivirga pacifica</name>
    <dbReference type="NCBI Taxonomy" id="1162670"/>
    <lineage>
        <taxon>Bacteria</taxon>
        <taxon>Pseudomonadati</taxon>
        <taxon>Bacteroidota</taxon>
        <taxon>Cytophagia</taxon>
        <taxon>Cytophagales</taxon>
        <taxon>Flammeovirgaceae</taxon>
        <taxon>Algivirga</taxon>
    </lineage>
</organism>
<evidence type="ECO:0000256" key="2">
    <source>
        <dbReference type="PROSITE-ProRule" id="PRU00169"/>
    </source>
</evidence>
<feature type="domain" description="Response regulatory" evidence="3">
    <location>
        <begin position="3"/>
        <end position="121"/>
    </location>
</feature>
<evidence type="ECO:0000313" key="5">
    <source>
        <dbReference type="Proteomes" id="UP001500298"/>
    </source>
</evidence>
<protein>
    <recommendedName>
        <fullName evidence="3">Response regulatory domain-containing protein</fullName>
    </recommendedName>
</protein>
<gene>
    <name evidence="4" type="ORF">GCM10023331_32220</name>
</gene>
<reference evidence="5" key="1">
    <citation type="journal article" date="2019" name="Int. J. Syst. Evol. Microbiol.">
        <title>The Global Catalogue of Microorganisms (GCM) 10K type strain sequencing project: providing services to taxonomists for standard genome sequencing and annotation.</title>
        <authorList>
            <consortium name="The Broad Institute Genomics Platform"/>
            <consortium name="The Broad Institute Genome Sequencing Center for Infectious Disease"/>
            <person name="Wu L."/>
            <person name="Ma J."/>
        </authorList>
    </citation>
    <scope>NUCLEOTIDE SEQUENCE [LARGE SCALE GENOMIC DNA]</scope>
    <source>
        <strain evidence="5">JCM 18326</strain>
    </source>
</reference>
<dbReference type="Proteomes" id="UP001500298">
    <property type="component" value="Unassembled WGS sequence"/>
</dbReference>